<protein>
    <submittedName>
        <fullName evidence="8">Uncharacterized protein</fullName>
    </submittedName>
</protein>
<dbReference type="Pfam" id="PF22602">
    <property type="entry name" value="NXF_NTF2"/>
    <property type="match status" value="1"/>
</dbReference>
<dbReference type="InterPro" id="IPR002075">
    <property type="entry name" value="NTF2_dom"/>
</dbReference>
<keyword evidence="9" id="KW-1185">Reference proteome</keyword>
<feature type="compositionally biased region" description="Polar residues" evidence="5">
    <location>
        <begin position="355"/>
        <end position="370"/>
    </location>
</feature>
<evidence type="ECO:0000259" key="6">
    <source>
        <dbReference type="PROSITE" id="PS50177"/>
    </source>
</evidence>
<reference evidence="8" key="1">
    <citation type="journal article" date="2023" name="Insect Mol. Biol.">
        <title>Genome sequencing provides insights into the evolution of gene families encoding plant cell wall-degrading enzymes in longhorned beetles.</title>
        <authorList>
            <person name="Shin N.R."/>
            <person name="Okamura Y."/>
            <person name="Kirsch R."/>
            <person name="Pauchet Y."/>
        </authorList>
    </citation>
    <scope>NUCLEOTIDE SEQUENCE</scope>
    <source>
        <strain evidence="8">AMC_N1</strain>
    </source>
</reference>
<feature type="domain" description="TAP-C" evidence="7">
    <location>
        <begin position="207"/>
        <end position="262"/>
    </location>
</feature>
<dbReference type="GO" id="GO:0005634">
    <property type="term" value="C:nucleus"/>
    <property type="evidence" value="ECO:0007669"/>
    <property type="project" value="UniProtKB-SubCell"/>
</dbReference>
<dbReference type="InterPro" id="IPR018222">
    <property type="entry name" value="Nuclear_transport_factor_2_euk"/>
</dbReference>
<dbReference type="PROSITE" id="PS50177">
    <property type="entry name" value="NTF2_DOMAIN"/>
    <property type="match status" value="1"/>
</dbReference>
<organism evidence="8 9">
    <name type="scientific">Aromia moschata</name>
    <dbReference type="NCBI Taxonomy" id="1265417"/>
    <lineage>
        <taxon>Eukaryota</taxon>
        <taxon>Metazoa</taxon>
        <taxon>Ecdysozoa</taxon>
        <taxon>Arthropoda</taxon>
        <taxon>Hexapoda</taxon>
        <taxon>Insecta</taxon>
        <taxon>Pterygota</taxon>
        <taxon>Neoptera</taxon>
        <taxon>Endopterygota</taxon>
        <taxon>Coleoptera</taxon>
        <taxon>Polyphaga</taxon>
        <taxon>Cucujiformia</taxon>
        <taxon>Chrysomeloidea</taxon>
        <taxon>Cerambycidae</taxon>
        <taxon>Cerambycinae</taxon>
        <taxon>Callichromatini</taxon>
        <taxon>Aromia</taxon>
    </lineage>
</organism>
<evidence type="ECO:0000256" key="5">
    <source>
        <dbReference type="SAM" id="MobiDB-lite"/>
    </source>
</evidence>
<evidence type="ECO:0000259" key="7">
    <source>
        <dbReference type="PROSITE" id="PS51281"/>
    </source>
</evidence>
<evidence type="ECO:0000256" key="3">
    <source>
        <dbReference type="ARBA" id="ARBA00022737"/>
    </source>
</evidence>
<feature type="non-terminal residue" evidence="8">
    <location>
        <position position="496"/>
    </location>
</feature>
<dbReference type="Gene3D" id="3.10.450.50">
    <property type="match status" value="1"/>
</dbReference>
<dbReference type="PANTHER" id="PTHR10662:SF22">
    <property type="entry name" value="NUCLEAR RNA EXPORT FACTOR 1"/>
    <property type="match status" value="1"/>
</dbReference>
<dbReference type="Gene3D" id="1.10.8.10">
    <property type="entry name" value="DNA helicase RuvA subunit, C-terminal domain"/>
    <property type="match status" value="1"/>
</dbReference>
<dbReference type="EMBL" id="JAPWTK010000109">
    <property type="protein sequence ID" value="KAJ8949836.1"/>
    <property type="molecule type" value="Genomic_DNA"/>
</dbReference>
<dbReference type="InterPro" id="IPR030217">
    <property type="entry name" value="NXF_fam"/>
</dbReference>
<keyword evidence="2" id="KW-0433">Leucine-rich repeat</keyword>
<evidence type="ECO:0000256" key="4">
    <source>
        <dbReference type="ARBA" id="ARBA00023242"/>
    </source>
</evidence>
<dbReference type="InterPro" id="IPR032710">
    <property type="entry name" value="NTF2-like_dom_sf"/>
</dbReference>
<dbReference type="PROSITE" id="PS51281">
    <property type="entry name" value="TAP_C"/>
    <property type="match status" value="1"/>
</dbReference>
<dbReference type="GO" id="GO:0016973">
    <property type="term" value="P:poly(A)+ mRNA export from nucleus"/>
    <property type="evidence" value="ECO:0007669"/>
    <property type="project" value="TreeGrafter"/>
</dbReference>
<dbReference type="Proteomes" id="UP001162162">
    <property type="component" value="Unassembled WGS sequence"/>
</dbReference>
<dbReference type="InterPro" id="IPR005637">
    <property type="entry name" value="TAP_C_dom"/>
</dbReference>
<comment type="subcellular location">
    <subcellularLocation>
        <location evidence="1">Nucleus</location>
    </subcellularLocation>
</comment>
<sequence length="496" mass="56971">MIDNLDVFQKKGIYTTRKNFLCDLSGGDLVNQFIEYFFTAYDLEDRTKMVDLYHKNAIFSTTCTIITNQKTTSTARLNHYLAINRNIRSPTHCFSSKDKFLYRGSANIMKLFKELPRTVHDPLSLQCDLVHFSNIMAVLVVHGIFQEKSEKLSFTRSFVLQHDGNNAYSIVNEQLHIYNTLTCQLKLCYKFPPSVEYSFNPLPYYNRQFWELREAVREVTLLNYDYSQRLLEICHYDLKSTLNNFIQLHINNQIPPEAFIEPRTDPMLDPQSKKKPALPTDVQEKTTLKFDMLTLHTAWMTVNEERLHARLNVTDSSISKLSQLLNNPETFMEKKAELSAEQMRLFSEVMHGATRSGSVSDNQIPGTSKGDTLEVSGPSSQNVEPSDEPVAAFIKKLNMFKEQRKQALMFKKKSRGQPVEPLPQALENTPLDPNAYLKMFENPQELGIGTNKVVTEVVVKTLANGKRFNKAVKRKISKIRKKKGMANSCNINVIKQ</sequence>
<evidence type="ECO:0000256" key="2">
    <source>
        <dbReference type="ARBA" id="ARBA00022614"/>
    </source>
</evidence>
<evidence type="ECO:0000313" key="8">
    <source>
        <dbReference type="EMBL" id="KAJ8949836.1"/>
    </source>
</evidence>
<dbReference type="AlphaFoldDB" id="A0AAV8YF73"/>
<gene>
    <name evidence="8" type="ORF">NQ318_000535</name>
</gene>
<comment type="caution">
    <text evidence="8">The sequence shown here is derived from an EMBL/GenBank/DDBJ whole genome shotgun (WGS) entry which is preliminary data.</text>
</comment>
<feature type="region of interest" description="Disordered" evidence="5">
    <location>
        <begin position="352"/>
        <end position="387"/>
    </location>
</feature>
<dbReference type="SUPFAM" id="SSF54427">
    <property type="entry name" value="NTF2-like"/>
    <property type="match status" value="1"/>
</dbReference>
<dbReference type="GO" id="GO:0003723">
    <property type="term" value="F:RNA binding"/>
    <property type="evidence" value="ECO:0007669"/>
    <property type="project" value="TreeGrafter"/>
</dbReference>
<evidence type="ECO:0000256" key="1">
    <source>
        <dbReference type="ARBA" id="ARBA00004123"/>
    </source>
</evidence>
<keyword evidence="4" id="KW-0539">Nucleus</keyword>
<dbReference type="SMART" id="SM00804">
    <property type="entry name" value="TAP_C"/>
    <property type="match status" value="1"/>
</dbReference>
<name>A0AAV8YF73_9CUCU</name>
<dbReference type="InterPro" id="IPR009060">
    <property type="entry name" value="UBA-like_sf"/>
</dbReference>
<evidence type="ECO:0000313" key="9">
    <source>
        <dbReference type="Proteomes" id="UP001162162"/>
    </source>
</evidence>
<keyword evidence="3" id="KW-0677">Repeat</keyword>
<accession>A0AAV8YF73</accession>
<dbReference type="Pfam" id="PF03943">
    <property type="entry name" value="TAP_C"/>
    <property type="match status" value="1"/>
</dbReference>
<dbReference type="PANTHER" id="PTHR10662">
    <property type="entry name" value="NUCLEAR RNA EXPORT FACTOR"/>
    <property type="match status" value="1"/>
</dbReference>
<dbReference type="SUPFAM" id="SSF46934">
    <property type="entry name" value="UBA-like"/>
    <property type="match status" value="1"/>
</dbReference>
<feature type="domain" description="NTF2" evidence="6">
    <location>
        <begin position="29"/>
        <end position="177"/>
    </location>
</feature>
<proteinExistence type="predicted"/>